<dbReference type="PANTHER" id="PTHR37035:SF2">
    <property type="entry name" value="C3H1-TYPE DOMAIN-CONTAINING PROTEIN"/>
    <property type="match status" value="1"/>
</dbReference>
<evidence type="ECO:0000256" key="1">
    <source>
        <dbReference type="PROSITE-ProRule" id="PRU00723"/>
    </source>
</evidence>
<accession>A0AAW0EPH3</accession>
<proteinExistence type="predicted"/>
<feature type="compositionally biased region" description="Polar residues" evidence="2">
    <location>
        <begin position="18"/>
        <end position="27"/>
    </location>
</feature>
<feature type="compositionally biased region" description="Low complexity" evidence="2">
    <location>
        <begin position="981"/>
        <end position="1030"/>
    </location>
</feature>
<evidence type="ECO:0000256" key="2">
    <source>
        <dbReference type="SAM" id="MobiDB-lite"/>
    </source>
</evidence>
<feature type="region of interest" description="Disordered" evidence="2">
    <location>
        <begin position="213"/>
        <end position="244"/>
    </location>
</feature>
<feature type="region of interest" description="Disordered" evidence="2">
    <location>
        <begin position="1"/>
        <end position="67"/>
    </location>
</feature>
<feature type="compositionally biased region" description="Low complexity" evidence="2">
    <location>
        <begin position="363"/>
        <end position="379"/>
    </location>
</feature>
<dbReference type="GO" id="GO:0008270">
    <property type="term" value="F:zinc ion binding"/>
    <property type="evidence" value="ECO:0007669"/>
    <property type="project" value="UniProtKB-KW"/>
</dbReference>
<dbReference type="PANTHER" id="PTHR37035">
    <property type="entry name" value="C3H1-TYPE DOMAIN-CONTAINING PROTEIN-RELATED"/>
    <property type="match status" value="1"/>
</dbReference>
<dbReference type="InterPro" id="IPR000571">
    <property type="entry name" value="Znf_CCCH"/>
</dbReference>
<protein>
    <recommendedName>
        <fullName evidence="3">C3H1-type domain-containing protein</fullName>
    </recommendedName>
</protein>
<keyword evidence="5" id="KW-1185">Reference proteome</keyword>
<feature type="region of interest" description="Disordered" evidence="2">
    <location>
        <begin position="1045"/>
        <end position="1065"/>
    </location>
</feature>
<dbReference type="PROSITE" id="PS50103">
    <property type="entry name" value="ZF_C3H1"/>
    <property type="match status" value="2"/>
</dbReference>
<feature type="zinc finger region" description="C3H1-type" evidence="1">
    <location>
        <begin position="747"/>
        <end position="774"/>
    </location>
</feature>
<feature type="region of interest" description="Disordered" evidence="2">
    <location>
        <begin position="412"/>
        <end position="432"/>
    </location>
</feature>
<reference evidence="4 5" key="1">
    <citation type="journal article" date="2021" name="MBio">
        <title>A New Model Trypanosomatid, Novymonas esmeraldas: Genomic Perception of Its 'Candidatus Pandoraea novymonadis' Endosymbiont.</title>
        <authorList>
            <person name="Zakharova A."/>
            <person name="Saura A."/>
            <person name="Butenko A."/>
            <person name="Podesvova L."/>
            <person name="Warmusova S."/>
            <person name="Kostygov A.Y."/>
            <person name="Nenarokova A."/>
            <person name="Lukes J."/>
            <person name="Opperdoes F.R."/>
            <person name="Yurchenko V."/>
        </authorList>
    </citation>
    <scope>NUCLEOTIDE SEQUENCE [LARGE SCALE GENOMIC DNA]</scope>
    <source>
        <strain evidence="4 5">E262AT.01</strain>
    </source>
</reference>
<dbReference type="Proteomes" id="UP001430356">
    <property type="component" value="Unassembled WGS sequence"/>
</dbReference>
<dbReference type="EMBL" id="JAECZO010000058">
    <property type="protein sequence ID" value="KAK7195615.1"/>
    <property type="molecule type" value="Genomic_DNA"/>
</dbReference>
<organism evidence="4 5">
    <name type="scientific">Novymonas esmeraldas</name>
    <dbReference type="NCBI Taxonomy" id="1808958"/>
    <lineage>
        <taxon>Eukaryota</taxon>
        <taxon>Discoba</taxon>
        <taxon>Euglenozoa</taxon>
        <taxon>Kinetoplastea</taxon>
        <taxon>Metakinetoplastina</taxon>
        <taxon>Trypanosomatida</taxon>
        <taxon>Trypanosomatidae</taxon>
        <taxon>Novymonas</taxon>
    </lineage>
</organism>
<dbReference type="SMART" id="SM00356">
    <property type="entry name" value="ZnF_C3H1"/>
    <property type="match status" value="2"/>
</dbReference>
<comment type="caution">
    <text evidence="4">The sequence shown here is derived from an EMBL/GenBank/DDBJ whole genome shotgun (WGS) entry which is preliminary data.</text>
</comment>
<gene>
    <name evidence="4" type="ORF">NESM_000490400</name>
</gene>
<feature type="compositionally biased region" description="Acidic residues" evidence="2">
    <location>
        <begin position="225"/>
        <end position="244"/>
    </location>
</feature>
<keyword evidence="1" id="KW-0863">Zinc-finger</keyword>
<dbReference type="AlphaFoldDB" id="A0AAW0EPH3"/>
<feature type="region of interest" description="Disordered" evidence="2">
    <location>
        <begin position="154"/>
        <end position="178"/>
    </location>
</feature>
<feature type="domain" description="C3H1-type" evidence="3">
    <location>
        <begin position="747"/>
        <end position="774"/>
    </location>
</feature>
<feature type="region of interest" description="Disordered" evidence="2">
    <location>
        <begin position="967"/>
        <end position="1030"/>
    </location>
</feature>
<evidence type="ECO:0000313" key="5">
    <source>
        <dbReference type="Proteomes" id="UP001430356"/>
    </source>
</evidence>
<evidence type="ECO:0000259" key="3">
    <source>
        <dbReference type="PROSITE" id="PS50103"/>
    </source>
</evidence>
<keyword evidence="1" id="KW-0862">Zinc</keyword>
<feature type="compositionally biased region" description="Polar residues" evidence="2">
    <location>
        <begin position="44"/>
        <end position="61"/>
    </location>
</feature>
<evidence type="ECO:0000313" key="4">
    <source>
        <dbReference type="EMBL" id="KAK7195615.1"/>
    </source>
</evidence>
<feature type="domain" description="C3H1-type" evidence="3">
    <location>
        <begin position="649"/>
        <end position="676"/>
    </location>
</feature>
<sequence>MSWWNDLSTHRGGGHTAATDSVARQQPQPQPVHERASSRDAASPVSTEQWSPRLNAATAQSGGAYAEVPHHGGGAACGPAEAKWAAATDRHRDGGFLWQTANSADGVTTSDQLTISVLSSAWGSPSLRHPRQASPPQQPLSLSATVRVVENLQLSPPPSTKEDRRGSGACSGSSDAHSNAVGVPSYATDYCGPSSVSGTGGAHTNVAAYSRGARVPSSTHTIRDDGDDDDSIVADGTDDGADEDTLYDEADVGTISSLLASLRVGGGVHHTETDTAADAGAEAPLVLSGASAQRGGTPACAEEAVAAAGALHRASVFYDPSAGGRRVGSQSSAHSSDCRSSSGSSRSRQGSNGAPRSHDAATGDKPAAATTTTTTTAGPLLRVGDTPSLQLTPCSLHNVLASFQSALLRPDGPASGLRSHHRASPVASSEEWGGQTLPCAVAAGASSAPNAGDHPSTARNGSPVMRGRVTSVVAHKLNLDSATRRPQPLDLRGGGSIPPTTAASLDSTCSSDIHTPTHIAQGTRLGVPQHLGRPECAVSSDSSFDRSLMQTTCSAPGAALHHHHHNPHHEHQRAASFATDEGLATPHHHHIRTASEVSLPAAAATYNGGSALQQRVDERGCVTVVDPQRRKLRVPLSAILSTKALNGRLKTPSLCLLYQSGRCRQGDNCYQVHVDPTTVERLRAEVESMPCCCYEHGDGNDHLANRAAYEGRSLGIAGQFVVPLSRVAYTAGLRRVLQEEQACAPVSSSVLCRLHGLPGGCRFGADCKFIHVCCQLLRNELASIMANAAAASTASTAVVTTLRDTEHLTTAAAAVPVSPPTFVHSHTSSTMSNVNSVASVPLSVNLSAAMLSRPMFGVPLGVTVSTSDVASSPSLTLMPSAASQQTQQAARPGNGSPLLADLMLHHQLISSQGGAVHGSGSAVMSTYHPTTGVARSPNFTHLQLPPGMAISATGITTTATTSTGAVNAFANRGPAGSHHTQQQQQQHLQQQQQQQQQQHLQQQQQQQQQQHLQHYPQQQQHTSASSSMAAPSTTTFYALTAQPQSLQVSAPRSPPPPPSSSCKAHARTLSTHSNGTYYSYASPPLAQTPNHSGAASPMTMGLTMMTRSFTNPSAGVSTATPTTAGFLASPAQHQLLRHVTPPQPSLLPPTSSQSSQPPLAQLPLSSSSQQFYVQHVNADGSLSLVPINVVQNFSNCA</sequence>
<feature type="region of interest" description="Disordered" evidence="2">
    <location>
        <begin position="444"/>
        <end position="464"/>
    </location>
</feature>
<keyword evidence="1" id="KW-0479">Metal-binding</keyword>
<feature type="compositionally biased region" description="Low complexity" evidence="2">
    <location>
        <begin position="329"/>
        <end position="351"/>
    </location>
</feature>
<dbReference type="InterPro" id="IPR053125">
    <property type="entry name" value="RNA-bd_mRNA_stabilization_reg"/>
</dbReference>
<feature type="compositionally biased region" description="Low complexity" evidence="2">
    <location>
        <begin position="1148"/>
        <end position="1162"/>
    </location>
</feature>
<name>A0AAW0EPH3_9TRYP</name>
<feature type="region of interest" description="Disordered" evidence="2">
    <location>
        <begin position="1139"/>
        <end position="1162"/>
    </location>
</feature>
<feature type="region of interest" description="Disordered" evidence="2">
    <location>
        <begin position="322"/>
        <end position="381"/>
    </location>
</feature>
<feature type="zinc finger region" description="C3H1-type" evidence="1">
    <location>
        <begin position="649"/>
        <end position="676"/>
    </location>
</feature>